<name>A0ABW2GYX2_9ACTN</name>
<dbReference type="InterPro" id="IPR000182">
    <property type="entry name" value="GNAT_dom"/>
</dbReference>
<dbReference type="Proteomes" id="UP001596392">
    <property type="component" value="Unassembled WGS sequence"/>
</dbReference>
<keyword evidence="1" id="KW-0808">Transferase</keyword>
<feature type="domain" description="N-acetyltransferase" evidence="3">
    <location>
        <begin position="131"/>
        <end position="268"/>
    </location>
</feature>
<proteinExistence type="predicted"/>
<comment type="caution">
    <text evidence="4">The sequence shown here is derived from an EMBL/GenBank/DDBJ whole genome shotgun (WGS) entry which is preliminary data.</text>
</comment>
<evidence type="ECO:0000256" key="1">
    <source>
        <dbReference type="ARBA" id="ARBA00022679"/>
    </source>
</evidence>
<sequence>MNPEQAPVSEQDRHDTVRMIDFQRASQRRQAERVVDTPVGFAVFSGRYRHSYDHNKFVVTGGDVSTVLETAERLLADEGLAHRYIVVHDEQLGEALAPALTEAGHVHERNVLMRHDGRTPEPRATATVNEISLDELRAPDRESWLAELPQASAEAIDHLVDRRVTRLQAAPRVTFLGVREGGQVVARADLYVDAGAGVAQIEDVHTQPAHRGRGLAGAVLATGLERARQAGCDLVFLEASADDWPRHFYARLGYRELAVTHLFCRVPG</sequence>
<reference evidence="5" key="1">
    <citation type="journal article" date="2019" name="Int. J. Syst. Evol. Microbiol.">
        <title>The Global Catalogue of Microorganisms (GCM) 10K type strain sequencing project: providing services to taxonomists for standard genome sequencing and annotation.</title>
        <authorList>
            <consortium name="The Broad Institute Genomics Platform"/>
            <consortium name="The Broad Institute Genome Sequencing Center for Infectious Disease"/>
            <person name="Wu L."/>
            <person name="Ma J."/>
        </authorList>
    </citation>
    <scope>NUCLEOTIDE SEQUENCE [LARGE SCALE GENOMIC DNA]</scope>
    <source>
        <strain evidence="5">CGMCC 1.9106</strain>
    </source>
</reference>
<gene>
    <name evidence="4" type="ORF">ACFQO7_16810</name>
</gene>
<evidence type="ECO:0000313" key="5">
    <source>
        <dbReference type="Proteomes" id="UP001596392"/>
    </source>
</evidence>
<protein>
    <submittedName>
        <fullName evidence="4">GNAT family N-acetyltransferase</fullName>
    </submittedName>
</protein>
<dbReference type="SUPFAM" id="SSF55729">
    <property type="entry name" value="Acyl-CoA N-acyltransferases (Nat)"/>
    <property type="match status" value="1"/>
</dbReference>
<dbReference type="CDD" id="cd04301">
    <property type="entry name" value="NAT_SF"/>
    <property type="match status" value="1"/>
</dbReference>
<accession>A0ABW2GYX2</accession>
<evidence type="ECO:0000259" key="3">
    <source>
        <dbReference type="PROSITE" id="PS51186"/>
    </source>
</evidence>
<dbReference type="InterPro" id="IPR050832">
    <property type="entry name" value="Bact_Acetyltransf"/>
</dbReference>
<evidence type="ECO:0000313" key="4">
    <source>
        <dbReference type="EMBL" id="MFC7244135.1"/>
    </source>
</evidence>
<dbReference type="PROSITE" id="PS51186">
    <property type="entry name" value="GNAT"/>
    <property type="match status" value="1"/>
</dbReference>
<dbReference type="InterPro" id="IPR016181">
    <property type="entry name" value="Acyl_CoA_acyltransferase"/>
</dbReference>
<keyword evidence="5" id="KW-1185">Reference proteome</keyword>
<dbReference type="EMBL" id="JBHTAC010000015">
    <property type="protein sequence ID" value="MFC7244135.1"/>
    <property type="molecule type" value="Genomic_DNA"/>
</dbReference>
<keyword evidence="2" id="KW-0012">Acyltransferase</keyword>
<organism evidence="4 5">
    <name type="scientific">Catellatospora aurea</name>
    <dbReference type="NCBI Taxonomy" id="1337874"/>
    <lineage>
        <taxon>Bacteria</taxon>
        <taxon>Bacillati</taxon>
        <taxon>Actinomycetota</taxon>
        <taxon>Actinomycetes</taxon>
        <taxon>Micromonosporales</taxon>
        <taxon>Micromonosporaceae</taxon>
        <taxon>Catellatospora</taxon>
    </lineage>
</organism>
<dbReference type="RefSeq" id="WP_376807199.1">
    <property type="nucleotide sequence ID" value="NZ_JBHTAC010000015.1"/>
</dbReference>
<dbReference type="PANTHER" id="PTHR43877">
    <property type="entry name" value="AMINOALKYLPHOSPHONATE N-ACETYLTRANSFERASE-RELATED-RELATED"/>
    <property type="match status" value="1"/>
</dbReference>
<dbReference type="Pfam" id="PF00583">
    <property type="entry name" value="Acetyltransf_1"/>
    <property type="match status" value="1"/>
</dbReference>
<evidence type="ECO:0000256" key="2">
    <source>
        <dbReference type="ARBA" id="ARBA00023315"/>
    </source>
</evidence>
<dbReference type="Gene3D" id="3.40.630.30">
    <property type="match status" value="1"/>
</dbReference>